<sequence>MPENADKMALIEEIEKLIESDPNAPISSFSMLEFLELDDLVSVRETLLRSKMNRSSENDAWFDELCKK</sequence>
<accession>A0A290HH19</accession>
<dbReference type="KEGG" id="sulj:SJPD1_2601"/>
<dbReference type="Proteomes" id="UP000217349">
    <property type="component" value="Chromosome"/>
</dbReference>
<evidence type="ECO:0000313" key="3">
    <source>
        <dbReference type="Proteomes" id="UP000217349"/>
    </source>
</evidence>
<dbReference type="OrthoDB" id="5340027at2"/>
<gene>
    <name evidence="2" type="ORF">FA584_05895</name>
    <name evidence="1" type="ORF">SJPD1_2601</name>
</gene>
<dbReference type="AlphaFoldDB" id="A0A290HH19"/>
<accession>A0A6G9VV80</accession>
<evidence type="ECO:0000313" key="1">
    <source>
        <dbReference type="EMBL" id="ATB70695.1"/>
    </source>
</evidence>
<reference evidence="1" key="4">
    <citation type="journal article" date="2020" name="MicrobiologyOpen">
        <title>Tetrachloroethene respiration in Sulfurospirillum species is regulated by a two-component system as unraveled by comparative genomics, transcriptomics, and regulator binding studies.</title>
        <authorList>
            <person name="Esken J."/>
            <person name="Goris T."/>
            <person name="Gadkari J."/>
            <person name="Bischler T."/>
            <person name="Forstner K.U."/>
            <person name="Sharma C.M."/>
            <person name="Diekert G."/>
            <person name="Schubert T."/>
        </authorList>
    </citation>
    <scope>NUCLEOTIDE SEQUENCE</scope>
    <source>
        <strain evidence="1">JPD-1</strain>
    </source>
</reference>
<reference evidence="3" key="2">
    <citation type="submission" date="2017-09" db="EMBL/GenBank/DDBJ databases">
        <title>The complete genome of Sulfurospirillum sp. JPD-1.</title>
        <authorList>
            <person name="Goris T."/>
        </authorList>
    </citation>
    <scope>NUCLEOTIDE SEQUENCE [LARGE SCALE GENOMIC DNA]</scope>
    <source>
        <strain evidence="3">JPD-1</strain>
    </source>
</reference>
<protein>
    <submittedName>
        <fullName evidence="1">Uncharacterized protein</fullName>
    </submittedName>
</protein>
<dbReference type="EMBL" id="CP023275">
    <property type="protein sequence ID" value="ATB70695.1"/>
    <property type="molecule type" value="Genomic_DNA"/>
</dbReference>
<dbReference type="EMBL" id="CP039734">
    <property type="protein sequence ID" value="QIR75766.1"/>
    <property type="molecule type" value="Genomic_DNA"/>
</dbReference>
<evidence type="ECO:0000313" key="2">
    <source>
        <dbReference type="EMBL" id="QIR75766.1"/>
    </source>
</evidence>
<organism evidence="1 3">
    <name type="scientific">Sulfurospirillum diekertiae</name>
    <dbReference type="NCBI Taxonomy" id="1854492"/>
    <lineage>
        <taxon>Bacteria</taxon>
        <taxon>Pseudomonadati</taxon>
        <taxon>Campylobacterota</taxon>
        <taxon>Epsilonproteobacteria</taxon>
        <taxon>Campylobacterales</taxon>
        <taxon>Sulfurospirillaceae</taxon>
        <taxon>Sulfurospirillum</taxon>
    </lineage>
</organism>
<proteinExistence type="predicted"/>
<dbReference type="RefSeq" id="WP_096047504.1">
    <property type="nucleotide sequence ID" value="NZ_CP023275.1"/>
</dbReference>
<reference evidence="1" key="3">
    <citation type="submission" date="2017-09" db="EMBL/GenBank/DDBJ databases">
        <authorList>
            <person name="Goris T."/>
        </authorList>
    </citation>
    <scope>NUCLEOTIDE SEQUENCE</scope>
    <source>
        <strain evidence="1">JPD-1</strain>
    </source>
</reference>
<dbReference type="Proteomes" id="UP000502831">
    <property type="component" value="Chromosome"/>
</dbReference>
<evidence type="ECO:0000313" key="4">
    <source>
        <dbReference type="Proteomes" id="UP000502831"/>
    </source>
</evidence>
<reference evidence="2" key="5">
    <citation type="submission" date="2020-08" db="EMBL/GenBank/DDBJ databases">
        <authorList>
            <person name="Yang Y."/>
            <person name="Huo L."/>
            <person name="Yan J."/>
        </authorList>
    </citation>
    <scope>NUCLEOTIDE SEQUENCE</scope>
    <source>
        <strain evidence="2">ACSDCE</strain>
    </source>
</reference>
<reference evidence="2 4" key="1">
    <citation type="journal article" date="2017" name="Environ. Sci. Technol.">
        <title>Organohalide Respiration with Chlorinated Ethenes under Low pH Conditions.</title>
        <authorList>
            <person name="Yang Y."/>
            <person name="Capiro N.L."/>
            <person name="Marcet T.F."/>
            <person name="Yan J."/>
            <person name="Pennell K.D."/>
            <person name="Loffler F.E."/>
        </authorList>
    </citation>
    <scope>NUCLEOTIDE SEQUENCE [LARGE SCALE GENOMIC DNA]</scope>
    <source>
        <strain evidence="2 4">ACSDCE</strain>
    </source>
</reference>
<name>A0A290HH19_9BACT</name>